<keyword evidence="2" id="KW-0472">Membrane</keyword>
<organism evidence="4 5">
    <name type="scientific">Nocardiopsis endophytica</name>
    <dbReference type="NCBI Taxonomy" id="3018445"/>
    <lineage>
        <taxon>Bacteria</taxon>
        <taxon>Bacillati</taxon>
        <taxon>Actinomycetota</taxon>
        <taxon>Actinomycetes</taxon>
        <taxon>Streptosporangiales</taxon>
        <taxon>Nocardiopsidaceae</taxon>
        <taxon>Nocardiopsis</taxon>
    </lineage>
</organism>
<evidence type="ECO:0000256" key="1">
    <source>
        <dbReference type="SAM" id="Coils"/>
    </source>
</evidence>
<keyword evidence="2" id="KW-0812">Transmembrane</keyword>
<protein>
    <recommendedName>
        <fullName evidence="6">TPM domain-containing protein</fullName>
    </recommendedName>
</protein>
<feature type="signal peptide" evidence="3">
    <location>
        <begin position="1"/>
        <end position="22"/>
    </location>
</feature>
<name>A0ABT4U849_9ACTN</name>
<sequence length="612" mass="63478">MGVAGRAGALVCAAAVAAPVLAAVPAPPPAQADTGDGGVDAAVEAFSAGEVVYVDEEADAATGEGGDGRAEQRRAEQTRAYVRARLEEAGVPVRAEVLADGDAGSAAQETATRVGRPGLYVAVVERRRSTGGRDVETGWAWVGAPAVTDDELDDHFAFYLGGPLEQIAGIVDLIEGDLRPAAEDAAEEGERVYVDPALAEGFPQADAEELEGRLGDLEDVRVAVIPGLARAATGDVREELVDALLEPLGDEGSVLLAEWRYGAFDLTPATAKDAPQATGIRGVLPDGAPEELNAAVGAFAGAVDGGVVDDARKGLAEEQLYVHPLAATDLEEGDAEKVGAALASREVPVRVAVVPAGAHLETGGSSAGDEALAASVARGVDGPVAVYAVDGGGRITGYPVKGGEGVGGNWDSLEDSVFFGKDDDSMRESLDGLLQELGEAPVLGAKAGSGAVGGAGGGGTLGEALSGFVSAAGRALPWIGGGVGLVLLVLFLRGSFAVGRERRRVLEEGRREREEKARREQALMDELRAEEAERVEEIRARNAEDITRLGEELAGARAPGDGERLAAFEAWLREYESLKEDNPKAEDIDRIVAVRKRVESALADVERWNRRR</sequence>
<keyword evidence="1" id="KW-0175">Coiled coil</keyword>
<feature type="chain" id="PRO_5046232824" description="TPM domain-containing protein" evidence="3">
    <location>
        <begin position="23"/>
        <end position="612"/>
    </location>
</feature>
<keyword evidence="5" id="KW-1185">Reference proteome</keyword>
<proteinExistence type="predicted"/>
<comment type="caution">
    <text evidence="4">The sequence shown here is derived from an EMBL/GenBank/DDBJ whole genome shotgun (WGS) entry which is preliminary data.</text>
</comment>
<keyword evidence="2" id="KW-1133">Transmembrane helix</keyword>
<feature type="coiled-coil region" evidence="1">
    <location>
        <begin position="506"/>
        <end position="533"/>
    </location>
</feature>
<evidence type="ECO:0000313" key="5">
    <source>
        <dbReference type="Proteomes" id="UP001527866"/>
    </source>
</evidence>
<evidence type="ECO:0000313" key="4">
    <source>
        <dbReference type="EMBL" id="MDA2813128.1"/>
    </source>
</evidence>
<reference evidence="4 5" key="1">
    <citation type="submission" date="2023-01" db="EMBL/GenBank/DDBJ databases">
        <title>Draft genome sequence of Nocardiopsis sp. RSe5-2 isolated from halophytes.</title>
        <authorList>
            <person name="Duangmal K."/>
            <person name="Chantavorakit T."/>
        </authorList>
    </citation>
    <scope>NUCLEOTIDE SEQUENCE [LARGE SCALE GENOMIC DNA]</scope>
    <source>
        <strain evidence="4 5">RSe5-2</strain>
    </source>
</reference>
<evidence type="ECO:0000256" key="3">
    <source>
        <dbReference type="SAM" id="SignalP"/>
    </source>
</evidence>
<gene>
    <name evidence="4" type="ORF">O4J56_20950</name>
</gene>
<evidence type="ECO:0000256" key="2">
    <source>
        <dbReference type="SAM" id="Phobius"/>
    </source>
</evidence>
<dbReference type="Proteomes" id="UP001527866">
    <property type="component" value="Unassembled WGS sequence"/>
</dbReference>
<feature type="transmembrane region" description="Helical" evidence="2">
    <location>
        <begin position="475"/>
        <end position="494"/>
    </location>
</feature>
<evidence type="ECO:0008006" key="6">
    <source>
        <dbReference type="Google" id="ProtNLM"/>
    </source>
</evidence>
<keyword evidence="3" id="KW-0732">Signal</keyword>
<dbReference type="EMBL" id="JAQFWQ010000068">
    <property type="protein sequence ID" value="MDA2813128.1"/>
    <property type="molecule type" value="Genomic_DNA"/>
</dbReference>
<accession>A0ABT4U849</accession>
<dbReference type="RefSeq" id="WP_270687940.1">
    <property type="nucleotide sequence ID" value="NZ_JAQFWQ010000068.1"/>
</dbReference>